<dbReference type="RefSeq" id="WP_380227778.1">
    <property type="nucleotide sequence ID" value="NZ_JBHSOF010000035.1"/>
</dbReference>
<evidence type="ECO:0000313" key="7">
    <source>
        <dbReference type="Proteomes" id="UP001595975"/>
    </source>
</evidence>
<evidence type="ECO:0000256" key="1">
    <source>
        <dbReference type="ARBA" id="ARBA00006068"/>
    </source>
</evidence>
<feature type="compositionally biased region" description="Basic residues" evidence="2">
    <location>
        <begin position="17"/>
        <end position="33"/>
    </location>
</feature>
<feature type="domain" description="Cell envelope-related transcriptional attenuator" evidence="4">
    <location>
        <begin position="115"/>
        <end position="284"/>
    </location>
</feature>
<dbReference type="PANTHER" id="PTHR33392:SF6">
    <property type="entry name" value="POLYISOPRENYL-TEICHOIC ACID--PEPTIDOGLYCAN TEICHOIC ACID TRANSFERASE TAGU"/>
    <property type="match status" value="1"/>
</dbReference>
<feature type="region of interest" description="Disordered" evidence="2">
    <location>
        <begin position="67"/>
        <end position="112"/>
    </location>
</feature>
<accession>A0ABW0XCC3</accession>
<feature type="region of interest" description="Disordered" evidence="2">
    <location>
        <begin position="369"/>
        <end position="397"/>
    </location>
</feature>
<evidence type="ECO:0000259" key="4">
    <source>
        <dbReference type="Pfam" id="PF03816"/>
    </source>
</evidence>
<dbReference type="Pfam" id="PF03816">
    <property type="entry name" value="LytR_cpsA_psr"/>
    <property type="match status" value="1"/>
</dbReference>
<name>A0ABW0XCC3_9ACTN</name>
<dbReference type="PANTHER" id="PTHR33392">
    <property type="entry name" value="POLYISOPRENYL-TEICHOIC ACID--PEPTIDOGLYCAN TEICHOIC ACID TRANSFERASE TAGU"/>
    <property type="match status" value="1"/>
</dbReference>
<feature type="compositionally biased region" description="Gly residues" evidence="2">
    <location>
        <begin position="98"/>
        <end position="112"/>
    </location>
</feature>
<keyword evidence="3" id="KW-0472">Membrane</keyword>
<dbReference type="Gene3D" id="3.30.70.2390">
    <property type="match status" value="1"/>
</dbReference>
<keyword evidence="3" id="KW-1133">Transmembrane helix</keyword>
<dbReference type="Gene3D" id="3.40.630.190">
    <property type="entry name" value="LCP protein"/>
    <property type="match status" value="1"/>
</dbReference>
<evidence type="ECO:0000256" key="2">
    <source>
        <dbReference type="SAM" id="MobiDB-lite"/>
    </source>
</evidence>
<comment type="caution">
    <text evidence="6">The sequence shown here is derived from an EMBL/GenBank/DDBJ whole genome shotgun (WGS) entry which is preliminary data.</text>
</comment>
<dbReference type="Pfam" id="PF13399">
    <property type="entry name" value="LytR_C"/>
    <property type="match status" value="1"/>
</dbReference>
<protein>
    <submittedName>
        <fullName evidence="6">LCP family protein</fullName>
    </submittedName>
</protein>
<evidence type="ECO:0000313" key="6">
    <source>
        <dbReference type="EMBL" id="MFC5666106.1"/>
    </source>
</evidence>
<sequence>MTGHRRGSIPSGTHQRAQARGRPSRTKKRRHSRVRIVAWTTAGVLGLTATAGGVVYWRLNGNITTFDGDAVSTDRPDAARPDAQGRTPANVLLIGSDSRGGGNSDLGGGNEGGARSDTTILLHIYADHKHATGISIPRDSLVDIPPCKLPSGKWTKPQSNVMINSAFAVGDTEEGNPACTQNAVEKLTGLRIDHTIVVNFAGFAEMTGAIGGVDICMPKDVYEGDLNPNLGRKGKLLFPKGRQKVSGQAALDYVRIRHGLGDGSDIGRTKRQQAFMSALIKEVKSRGMNPTALLPLADAATRSLTVDPGLGSAQKLLSFALSLKDIDLHDMKFLTVPWRYEGPRVALVKPDVDQLWAALKADRTIDGQDAGVSTASAAAEPSAPPAPPAETPAGAAPDGTGVKVGVYNGTTATGLAAKAATTLKAAKYTVTTTGTAAARDRTGTLVRYGPGEKAKAQQVATLFPGATLEASSRAGISLVLGKDYAAVNGGSAETTTPASPATPAPLPTSATQDARSADDDPCANLSYG</sequence>
<feature type="region of interest" description="Disordered" evidence="2">
    <location>
        <begin position="1"/>
        <end position="33"/>
    </location>
</feature>
<proteinExistence type="inferred from homology"/>
<dbReference type="InterPro" id="IPR050922">
    <property type="entry name" value="LytR/CpsA/Psr_CW_biosynth"/>
</dbReference>
<reference evidence="7" key="1">
    <citation type="journal article" date="2019" name="Int. J. Syst. Evol. Microbiol.">
        <title>The Global Catalogue of Microorganisms (GCM) 10K type strain sequencing project: providing services to taxonomists for standard genome sequencing and annotation.</title>
        <authorList>
            <consortium name="The Broad Institute Genomics Platform"/>
            <consortium name="The Broad Institute Genome Sequencing Center for Infectious Disease"/>
            <person name="Wu L."/>
            <person name="Ma J."/>
        </authorList>
    </citation>
    <scope>NUCLEOTIDE SEQUENCE [LARGE SCALE GENOMIC DNA]</scope>
    <source>
        <strain evidence="7">CGMCC 4.1437</strain>
    </source>
</reference>
<evidence type="ECO:0000259" key="5">
    <source>
        <dbReference type="Pfam" id="PF13399"/>
    </source>
</evidence>
<keyword evidence="7" id="KW-1185">Reference proteome</keyword>
<evidence type="ECO:0000256" key="3">
    <source>
        <dbReference type="SAM" id="Phobius"/>
    </source>
</evidence>
<dbReference type="InterPro" id="IPR027381">
    <property type="entry name" value="LytR/CpsA/Psr_C"/>
</dbReference>
<feature type="transmembrane region" description="Helical" evidence="3">
    <location>
        <begin position="36"/>
        <end position="57"/>
    </location>
</feature>
<feature type="domain" description="LytR/CpsA/Psr regulator C-terminal" evidence="5">
    <location>
        <begin position="402"/>
        <end position="484"/>
    </location>
</feature>
<keyword evidence="3" id="KW-0812">Transmembrane</keyword>
<dbReference type="InterPro" id="IPR004474">
    <property type="entry name" value="LytR_CpsA_psr"/>
</dbReference>
<comment type="similarity">
    <text evidence="1">Belongs to the LytR/CpsA/Psr (LCP) family.</text>
</comment>
<dbReference type="EMBL" id="JBHSOF010000035">
    <property type="protein sequence ID" value="MFC5666106.1"/>
    <property type="molecule type" value="Genomic_DNA"/>
</dbReference>
<feature type="region of interest" description="Disordered" evidence="2">
    <location>
        <begin position="488"/>
        <end position="528"/>
    </location>
</feature>
<dbReference type="Proteomes" id="UP001595975">
    <property type="component" value="Unassembled WGS sequence"/>
</dbReference>
<dbReference type="NCBIfam" id="TIGR00350">
    <property type="entry name" value="lytR_cpsA_psr"/>
    <property type="match status" value="1"/>
</dbReference>
<organism evidence="6 7">
    <name type="scientific">Kitasatospora misakiensis</name>
    <dbReference type="NCBI Taxonomy" id="67330"/>
    <lineage>
        <taxon>Bacteria</taxon>
        <taxon>Bacillati</taxon>
        <taxon>Actinomycetota</taxon>
        <taxon>Actinomycetes</taxon>
        <taxon>Kitasatosporales</taxon>
        <taxon>Streptomycetaceae</taxon>
        <taxon>Kitasatospora</taxon>
    </lineage>
</organism>
<gene>
    <name evidence="6" type="ORF">ACFP3U_24400</name>
</gene>